<dbReference type="STRING" id="10195.A0A3M7RC25"/>
<dbReference type="InterPro" id="IPR015590">
    <property type="entry name" value="Aldehyde_DH_dom"/>
</dbReference>
<dbReference type="PROSITE" id="PS00687">
    <property type="entry name" value="ALDEHYDE_DEHYDR_GLU"/>
    <property type="match status" value="1"/>
</dbReference>
<dbReference type="Proteomes" id="UP000276133">
    <property type="component" value="Unassembled WGS sequence"/>
</dbReference>
<evidence type="ECO:0000256" key="3">
    <source>
        <dbReference type="PROSITE-ProRule" id="PRU10007"/>
    </source>
</evidence>
<evidence type="ECO:0000259" key="5">
    <source>
        <dbReference type="Pfam" id="PF00171"/>
    </source>
</evidence>
<keyword evidence="7" id="KW-1185">Reference proteome</keyword>
<keyword evidence="2 4" id="KW-0560">Oxidoreductase</keyword>
<accession>A0A3M7RC25</accession>
<evidence type="ECO:0000313" key="6">
    <source>
        <dbReference type="EMBL" id="RNA20954.1"/>
    </source>
</evidence>
<dbReference type="SUPFAM" id="SSF53720">
    <property type="entry name" value="ALDH-like"/>
    <property type="match status" value="1"/>
</dbReference>
<name>A0A3M7RC25_BRAPC</name>
<dbReference type="Pfam" id="PF00171">
    <property type="entry name" value="Aldedh"/>
    <property type="match status" value="1"/>
</dbReference>
<evidence type="ECO:0000256" key="4">
    <source>
        <dbReference type="RuleBase" id="RU003345"/>
    </source>
</evidence>
<feature type="active site" evidence="3">
    <location>
        <position position="257"/>
    </location>
</feature>
<comment type="caution">
    <text evidence="6">The sequence shown here is derived from an EMBL/GenBank/DDBJ whole genome shotgun (WGS) entry which is preliminary data.</text>
</comment>
<dbReference type="InterPro" id="IPR016163">
    <property type="entry name" value="Ald_DH_C"/>
</dbReference>
<dbReference type="InterPro" id="IPR016161">
    <property type="entry name" value="Ald_DH/histidinol_DH"/>
</dbReference>
<dbReference type="PANTHER" id="PTHR11699">
    <property type="entry name" value="ALDEHYDE DEHYDROGENASE-RELATED"/>
    <property type="match status" value="1"/>
</dbReference>
<organism evidence="6 7">
    <name type="scientific">Brachionus plicatilis</name>
    <name type="common">Marine rotifer</name>
    <name type="synonym">Brachionus muelleri</name>
    <dbReference type="NCBI Taxonomy" id="10195"/>
    <lineage>
        <taxon>Eukaryota</taxon>
        <taxon>Metazoa</taxon>
        <taxon>Spiralia</taxon>
        <taxon>Gnathifera</taxon>
        <taxon>Rotifera</taxon>
        <taxon>Eurotatoria</taxon>
        <taxon>Monogononta</taxon>
        <taxon>Pseudotrocha</taxon>
        <taxon>Ploima</taxon>
        <taxon>Brachionidae</taxon>
        <taxon>Brachionus</taxon>
    </lineage>
</organism>
<dbReference type="FunFam" id="3.40.605.10:FF:000050">
    <property type="entry name" value="Aldehyde dehydrogenase, mitochondrial"/>
    <property type="match status" value="1"/>
</dbReference>
<comment type="similarity">
    <text evidence="1 4">Belongs to the aldehyde dehydrogenase family.</text>
</comment>
<feature type="domain" description="Aldehyde dehydrogenase" evidence="5">
    <location>
        <begin position="19"/>
        <end position="482"/>
    </location>
</feature>
<dbReference type="CDD" id="cd07091">
    <property type="entry name" value="ALDH_F1-2_Ald2-like"/>
    <property type="match status" value="1"/>
</dbReference>
<dbReference type="InterPro" id="IPR016162">
    <property type="entry name" value="Ald_DH_N"/>
</dbReference>
<proteinExistence type="inferred from homology"/>
<dbReference type="EMBL" id="REGN01003753">
    <property type="protein sequence ID" value="RNA20954.1"/>
    <property type="molecule type" value="Genomic_DNA"/>
</dbReference>
<dbReference type="Gene3D" id="3.40.309.10">
    <property type="entry name" value="Aldehyde Dehydrogenase, Chain A, domain 2"/>
    <property type="match status" value="1"/>
</dbReference>
<dbReference type="OrthoDB" id="310895at2759"/>
<gene>
    <name evidence="6" type="ORF">BpHYR1_030344</name>
</gene>
<dbReference type="Gene3D" id="3.40.605.10">
    <property type="entry name" value="Aldehyde Dehydrogenase, Chain A, domain 1"/>
    <property type="match status" value="1"/>
</dbReference>
<dbReference type="FunFam" id="3.40.605.10:FF:000026">
    <property type="entry name" value="Aldehyde dehydrogenase, putative"/>
    <property type="match status" value="1"/>
</dbReference>
<sequence length="487" mass="54058">MPSKVEIKYTQLFINNEFVNAKTGRTFPTYDPATEEEIAQVQEAGEQDVDLAVKAARDAFQINSQWRKMDASERGALLYKFAQLMRRDEDYLARLETLDNGKTYSESMGDIDCSVKCMEYYAGWADKIHGQTIPVDGPNFCYTRHEPIGVCGQIIPWNYPIMMAIWKFGPALACGNTIVLKPAELTPLTSLYLGSLFREAGFPAGVVNIIPGYGHITGNALAMHMDVNKIAFTGSAVTGRKIQESSAKSNLKRVTLELGGKSPFIIFDVDDEYLQKAAEDTAFSIFSNQGQSCCASSRVFVHEKVYDEFIKKLKKIADEKVVGDPFDENTTSGALINETQFKKVVDYIGIGVKEGARLVCGGERVGKRGFFLKPTIFADCTDEMRIAKEEIFGPVVSIFKFKEEDEVIRRANATTYGLGSGLYSKDINQIIKVSNALEAGTVWVNSYETTANQAPFGGYKQSGFGRELGEYGLHEYTEVKTVSIKIF</sequence>
<dbReference type="GO" id="GO:0016620">
    <property type="term" value="F:oxidoreductase activity, acting on the aldehyde or oxo group of donors, NAD or NADP as acceptor"/>
    <property type="evidence" value="ECO:0007669"/>
    <property type="project" value="InterPro"/>
</dbReference>
<evidence type="ECO:0000313" key="7">
    <source>
        <dbReference type="Proteomes" id="UP000276133"/>
    </source>
</evidence>
<dbReference type="FunFam" id="3.40.309.10:FF:000001">
    <property type="entry name" value="Mitochondrial aldehyde dehydrogenase 2"/>
    <property type="match status" value="1"/>
</dbReference>
<evidence type="ECO:0000256" key="1">
    <source>
        <dbReference type="ARBA" id="ARBA00009986"/>
    </source>
</evidence>
<evidence type="ECO:0000256" key="2">
    <source>
        <dbReference type="ARBA" id="ARBA00023002"/>
    </source>
</evidence>
<protein>
    <submittedName>
        <fullName evidence="6">Aldehyde mitochondrial-like</fullName>
    </submittedName>
</protein>
<dbReference type="InterPro" id="IPR029510">
    <property type="entry name" value="Ald_DH_CS_GLU"/>
</dbReference>
<reference evidence="6 7" key="1">
    <citation type="journal article" date="2018" name="Sci. Rep.">
        <title>Genomic signatures of local adaptation to the degree of environmental predictability in rotifers.</title>
        <authorList>
            <person name="Franch-Gras L."/>
            <person name="Hahn C."/>
            <person name="Garcia-Roger E.M."/>
            <person name="Carmona M.J."/>
            <person name="Serra M."/>
            <person name="Gomez A."/>
        </authorList>
    </citation>
    <scope>NUCLEOTIDE SEQUENCE [LARGE SCALE GENOMIC DNA]</scope>
    <source>
        <strain evidence="6">HYR1</strain>
    </source>
</reference>
<dbReference type="InterPro" id="IPR016160">
    <property type="entry name" value="Ald_DH_CS_CYS"/>
</dbReference>
<dbReference type="PROSITE" id="PS00070">
    <property type="entry name" value="ALDEHYDE_DEHYDR_CYS"/>
    <property type="match status" value="1"/>
</dbReference>
<dbReference type="AlphaFoldDB" id="A0A3M7RC25"/>